<evidence type="ECO:0000256" key="8">
    <source>
        <dbReference type="PROSITE-ProRule" id="PRU00221"/>
    </source>
</evidence>
<feature type="repeat" description="WD" evidence="8">
    <location>
        <begin position="114"/>
        <end position="155"/>
    </location>
</feature>
<dbReference type="Gene3D" id="2.130.10.10">
    <property type="entry name" value="YVTN repeat-like/Quinoprotein amine dehydrogenase"/>
    <property type="match status" value="2"/>
</dbReference>
<dbReference type="EMBL" id="JAWQEG010006205">
    <property type="protein sequence ID" value="KAK3855465.1"/>
    <property type="molecule type" value="Genomic_DNA"/>
</dbReference>
<keyword evidence="4 8" id="KW-0853">WD repeat</keyword>
<comment type="subcellular location">
    <subcellularLocation>
        <location evidence="1">Nucleus</location>
        <location evidence="1">Nucleolus</location>
    </subcellularLocation>
</comment>
<dbReference type="PANTHER" id="PTHR19924:SF26">
    <property type="entry name" value="U3 SMALL NUCLEOLAR RNA-ASSOCIATED PROTEIN 15 HOMOLOG"/>
    <property type="match status" value="1"/>
</dbReference>
<keyword evidence="3" id="KW-0698">rRNA processing</keyword>
<dbReference type="InterPro" id="IPR020472">
    <property type="entry name" value="WD40_PAC1"/>
</dbReference>
<evidence type="ECO:0000313" key="10">
    <source>
        <dbReference type="EMBL" id="KAK3855465.1"/>
    </source>
</evidence>
<evidence type="ECO:0000313" key="11">
    <source>
        <dbReference type="Proteomes" id="UP001286313"/>
    </source>
</evidence>
<accession>A0AAE1ELW4</accession>
<evidence type="ECO:0000256" key="5">
    <source>
        <dbReference type="ARBA" id="ARBA00022737"/>
    </source>
</evidence>
<dbReference type="PROSITE" id="PS50082">
    <property type="entry name" value="WD_REPEATS_2"/>
    <property type="match status" value="3"/>
</dbReference>
<evidence type="ECO:0000256" key="1">
    <source>
        <dbReference type="ARBA" id="ARBA00004604"/>
    </source>
</evidence>
<evidence type="ECO:0000256" key="7">
    <source>
        <dbReference type="ARBA" id="ARBA00045437"/>
    </source>
</evidence>
<sequence>MAAFKKTSTRAYTRRKITPDAQYWKKLQFPVTVKEFTAIDHVDICPTEPHHIAVTSGPKVDVYHRETMQLLRTVSRFQRLAYGAKFRPDGQLLLAGSEEGQVKLFRQKQLLRIFKGHGSATHRVDFMHGLPQIATFSDDKTALVWDMADESKLCTLSGHTDFIRAGVCNPASAHLVLTGSYDHTVRLWDTRTGTSVSTVAHGAPVESLLFFPAGGLFVSAGGTEVRVWDTIAGKLLAKVSQHHKTITCLGLASNGQRLLSGSLDQRVKVYDINTYTVAHSLEYPAPVLCLAVAPGDSTLAVGMISAGSGLLSFQHRAQPESAAPDTSVGRTKVGNIRNVISDNYVKLQPGDQIVPFEMNRKMEDYDRLLCKFEYSKVLDLVMGSYNEEKTANVAIGVFQELIRRQGLKAAVSGRSIGLLHHILKFTIEYIRYPAYKQVLTDVANSLIDVYGDSLHEIPGLAKGFRRLRKEIATEITSCREDISLVGALQMFLTASTPRFSSTSTNIQHLTASSNICNSDVQKALQPSVSARSSEAVVVEVS</sequence>
<dbReference type="Pfam" id="PF09384">
    <property type="entry name" value="UTP15_C"/>
    <property type="match status" value="1"/>
</dbReference>
<dbReference type="Pfam" id="PF00400">
    <property type="entry name" value="WD40"/>
    <property type="match status" value="4"/>
</dbReference>
<evidence type="ECO:0000259" key="9">
    <source>
        <dbReference type="Pfam" id="PF09384"/>
    </source>
</evidence>
<organism evidence="10 11">
    <name type="scientific">Petrolisthes cinctipes</name>
    <name type="common">Flat porcelain crab</name>
    <dbReference type="NCBI Taxonomy" id="88211"/>
    <lineage>
        <taxon>Eukaryota</taxon>
        <taxon>Metazoa</taxon>
        <taxon>Ecdysozoa</taxon>
        <taxon>Arthropoda</taxon>
        <taxon>Crustacea</taxon>
        <taxon>Multicrustacea</taxon>
        <taxon>Malacostraca</taxon>
        <taxon>Eumalacostraca</taxon>
        <taxon>Eucarida</taxon>
        <taxon>Decapoda</taxon>
        <taxon>Pleocyemata</taxon>
        <taxon>Anomura</taxon>
        <taxon>Galatheoidea</taxon>
        <taxon>Porcellanidae</taxon>
        <taxon>Petrolisthes</taxon>
    </lineage>
</organism>
<evidence type="ECO:0000256" key="4">
    <source>
        <dbReference type="ARBA" id="ARBA00022574"/>
    </source>
</evidence>
<evidence type="ECO:0000256" key="2">
    <source>
        <dbReference type="ARBA" id="ARBA00018260"/>
    </source>
</evidence>
<dbReference type="GO" id="GO:0006364">
    <property type="term" value="P:rRNA processing"/>
    <property type="evidence" value="ECO:0007669"/>
    <property type="project" value="UniProtKB-KW"/>
</dbReference>
<dbReference type="Proteomes" id="UP001286313">
    <property type="component" value="Unassembled WGS sequence"/>
</dbReference>
<comment type="caution">
    <text evidence="10">The sequence shown here is derived from an EMBL/GenBank/DDBJ whole genome shotgun (WGS) entry which is preliminary data.</text>
</comment>
<keyword evidence="11" id="KW-1185">Reference proteome</keyword>
<feature type="domain" description="U3 small nucleolar RNA-associated protein 15 C-terminal" evidence="9">
    <location>
        <begin position="350"/>
        <end position="490"/>
    </location>
</feature>
<dbReference type="AlphaFoldDB" id="A0AAE1ELW4"/>
<dbReference type="PROSITE" id="PS00678">
    <property type="entry name" value="WD_REPEATS_1"/>
    <property type="match status" value="1"/>
</dbReference>
<gene>
    <name evidence="10" type="ORF">Pcinc_038139</name>
</gene>
<feature type="repeat" description="WD" evidence="8">
    <location>
        <begin position="156"/>
        <end position="198"/>
    </location>
</feature>
<evidence type="ECO:0000256" key="3">
    <source>
        <dbReference type="ARBA" id="ARBA00022552"/>
    </source>
</evidence>
<reference evidence="10" key="1">
    <citation type="submission" date="2023-10" db="EMBL/GenBank/DDBJ databases">
        <title>Genome assemblies of two species of porcelain crab, Petrolisthes cinctipes and Petrolisthes manimaculis (Anomura: Porcellanidae).</title>
        <authorList>
            <person name="Angst P."/>
        </authorList>
    </citation>
    <scope>NUCLEOTIDE SEQUENCE</scope>
    <source>
        <strain evidence="10">PB745_01</strain>
        <tissue evidence="10">Gill</tissue>
    </source>
</reference>
<dbReference type="GO" id="GO:0045943">
    <property type="term" value="P:positive regulation of transcription by RNA polymerase I"/>
    <property type="evidence" value="ECO:0007669"/>
    <property type="project" value="TreeGrafter"/>
</dbReference>
<proteinExistence type="predicted"/>
<protein>
    <recommendedName>
        <fullName evidence="2">U3 small nucleolar RNA-associated protein 15 homolog</fullName>
    </recommendedName>
</protein>
<comment type="function">
    <text evidence="7">Ribosome biogenesis factor. Involved in nucleolar processing of pre-18S ribosomal RNA. Required for optimal pre-ribosomal RNA transcription by RNA polymerase I. Part of the small subunit (SSU) processome, first precursor of the small eukaryotic ribosomal subunit. During the assembly of the SSU processome in the nucleolus, many ribosome biogenesis factors, an RNA chaperone and ribosomal proteins associate with the nascent pre-rRNA and work in concert to generate RNA folding, modifications, rearrangements and cleavage as well as targeted degradation of pre-ribosomal RNA by the RNA exosome.</text>
</comment>
<dbReference type="PROSITE" id="PS50294">
    <property type="entry name" value="WD_REPEATS_REGION"/>
    <property type="match status" value="2"/>
</dbReference>
<dbReference type="InterPro" id="IPR019775">
    <property type="entry name" value="WD40_repeat_CS"/>
</dbReference>
<dbReference type="SMART" id="SM00320">
    <property type="entry name" value="WD40"/>
    <property type="match status" value="5"/>
</dbReference>
<dbReference type="GO" id="GO:0005730">
    <property type="term" value="C:nucleolus"/>
    <property type="evidence" value="ECO:0007669"/>
    <property type="project" value="UniProtKB-SubCell"/>
</dbReference>
<dbReference type="PRINTS" id="PR00320">
    <property type="entry name" value="GPROTEINBRPT"/>
</dbReference>
<keyword evidence="5" id="KW-0677">Repeat</keyword>
<dbReference type="CDD" id="cd00200">
    <property type="entry name" value="WD40"/>
    <property type="match status" value="1"/>
</dbReference>
<feature type="repeat" description="WD" evidence="8">
    <location>
        <begin position="239"/>
        <end position="280"/>
    </location>
</feature>
<dbReference type="InterPro" id="IPR015943">
    <property type="entry name" value="WD40/YVTN_repeat-like_dom_sf"/>
</dbReference>
<name>A0AAE1ELW4_PETCI</name>
<dbReference type="InterPro" id="IPR018983">
    <property type="entry name" value="U3_snoRNA-assocProt_15_C"/>
</dbReference>
<evidence type="ECO:0000256" key="6">
    <source>
        <dbReference type="ARBA" id="ARBA00023242"/>
    </source>
</evidence>
<dbReference type="PANTHER" id="PTHR19924">
    <property type="entry name" value="UTP15 U3 SMALL NUCLEOLAR RNA-ASSOCIATED PROTEIN 15 FAMILY MEMBER"/>
    <property type="match status" value="1"/>
</dbReference>
<dbReference type="InterPro" id="IPR001680">
    <property type="entry name" value="WD40_rpt"/>
</dbReference>
<dbReference type="SUPFAM" id="SSF50978">
    <property type="entry name" value="WD40 repeat-like"/>
    <property type="match status" value="1"/>
</dbReference>
<keyword evidence="6" id="KW-0539">Nucleus</keyword>
<dbReference type="InterPro" id="IPR036322">
    <property type="entry name" value="WD40_repeat_dom_sf"/>
</dbReference>